<gene>
    <name evidence="1" type="ORF">LYNGBM3L_73120</name>
</gene>
<protein>
    <submittedName>
        <fullName evidence="1">Uncharacterized protein</fullName>
    </submittedName>
</protein>
<name>F4Y350_9CYAN</name>
<proteinExistence type="predicted"/>
<reference evidence="2" key="1">
    <citation type="journal article" date="2011" name="Proc. Natl. Acad. Sci. U.S.A.">
        <title>Genomic insights into the physiology and ecology of the marine filamentous cyanobacterium Lyngbya majuscula.</title>
        <authorList>
            <person name="Jones A.C."/>
            <person name="Monroe E.A."/>
            <person name="Podell S."/>
            <person name="Hess W.R."/>
            <person name="Klages S."/>
            <person name="Esquenazi E."/>
            <person name="Niessen S."/>
            <person name="Hoover H."/>
            <person name="Rothmann M."/>
            <person name="Lasken R.S."/>
            <person name="Yates J.R.III."/>
            <person name="Reinhardt R."/>
            <person name="Kube M."/>
            <person name="Burkart M.D."/>
            <person name="Allen E.E."/>
            <person name="Dorrestein P.C."/>
            <person name="Gerwick W.H."/>
            <person name="Gerwick L."/>
        </authorList>
    </citation>
    <scope>NUCLEOTIDE SEQUENCE [LARGE SCALE GENOMIC DNA]</scope>
    <source>
        <strain evidence="2">3L</strain>
    </source>
</reference>
<evidence type="ECO:0000313" key="2">
    <source>
        <dbReference type="Proteomes" id="UP000003959"/>
    </source>
</evidence>
<keyword evidence="2" id="KW-1185">Reference proteome</keyword>
<evidence type="ECO:0000313" key="1">
    <source>
        <dbReference type="EMBL" id="EGJ28526.1"/>
    </source>
</evidence>
<accession>F4Y350</accession>
<dbReference type="AlphaFoldDB" id="F4Y350"/>
<dbReference type="Proteomes" id="UP000003959">
    <property type="component" value="Unassembled WGS sequence"/>
</dbReference>
<dbReference type="HOGENOM" id="CLU_3390303_0_0_3"/>
<sequence>MFWERKRPILVLPLASRGEFGIVGQAEIFGIT</sequence>
<dbReference type="EMBL" id="GL890973">
    <property type="protein sequence ID" value="EGJ28526.1"/>
    <property type="molecule type" value="Genomic_DNA"/>
</dbReference>
<organism evidence="1 2">
    <name type="scientific">Moorena producens 3L</name>
    <dbReference type="NCBI Taxonomy" id="489825"/>
    <lineage>
        <taxon>Bacteria</taxon>
        <taxon>Bacillati</taxon>
        <taxon>Cyanobacteriota</taxon>
        <taxon>Cyanophyceae</taxon>
        <taxon>Coleofasciculales</taxon>
        <taxon>Coleofasciculaceae</taxon>
        <taxon>Moorena</taxon>
    </lineage>
</organism>